<dbReference type="InterPro" id="IPR000618">
    <property type="entry name" value="Insect_cuticle"/>
</dbReference>
<dbReference type="AlphaFoldDB" id="A0AAV8XC51"/>
<dbReference type="PANTHER" id="PTHR12236">
    <property type="entry name" value="STRUCTURAL CONTITUENT OF CUTICLE"/>
    <property type="match status" value="1"/>
</dbReference>
<name>A0AAV8XC51_9CUCU</name>
<proteinExistence type="predicted"/>
<protein>
    <submittedName>
        <fullName evidence="5">Uncharacterized protein</fullName>
    </submittedName>
</protein>
<evidence type="ECO:0000256" key="3">
    <source>
        <dbReference type="SAM" id="MobiDB-lite"/>
    </source>
</evidence>
<gene>
    <name evidence="5" type="ORF">NQ318_015446</name>
</gene>
<organism evidence="5 6">
    <name type="scientific">Aromia moschata</name>
    <dbReference type="NCBI Taxonomy" id="1265417"/>
    <lineage>
        <taxon>Eukaryota</taxon>
        <taxon>Metazoa</taxon>
        <taxon>Ecdysozoa</taxon>
        <taxon>Arthropoda</taxon>
        <taxon>Hexapoda</taxon>
        <taxon>Insecta</taxon>
        <taxon>Pterygota</taxon>
        <taxon>Neoptera</taxon>
        <taxon>Endopterygota</taxon>
        <taxon>Coleoptera</taxon>
        <taxon>Polyphaga</taxon>
        <taxon>Cucujiformia</taxon>
        <taxon>Chrysomeloidea</taxon>
        <taxon>Cerambycidae</taxon>
        <taxon>Cerambycinae</taxon>
        <taxon>Callichromatini</taxon>
        <taxon>Aromia</taxon>
    </lineage>
</organism>
<dbReference type="PANTHER" id="PTHR12236:SF75">
    <property type="entry name" value="CUTICULAR PROTEIN 62BB, ISOFORM A"/>
    <property type="match status" value="1"/>
</dbReference>
<evidence type="ECO:0000256" key="2">
    <source>
        <dbReference type="PROSITE-ProRule" id="PRU00497"/>
    </source>
</evidence>
<feature type="chain" id="PRO_5043619902" evidence="4">
    <location>
        <begin position="18"/>
        <end position="165"/>
    </location>
</feature>
<evidence type="ECO:0000313" key="5">
    <source>
        <dbReference type="EMBL" id="KAJ8936040.1"/>
    </source>
</evidence>
<evidence type="ECO:0000256" key="4">
    <source>
        <dbReference type="SAM" id="SignalP"/>
    </source>
</evidence>
<dbReference type="GO" id="GO:0005615">
    <property type="term" value="C:extracellular space"/>
    <property type="evidence" value="ECO:0007669"/>
    <property type="project" value="TreeGrafter"/>
</dbReference>
<dbReference type="Proteomes" id="UP001162162">
    <property type="component" value="Unassembled WGS sequence"/>
</dbReference>
<dbReference type="Pfam" id="PF00379">
    <property type="entry name" value="Chitin_bind_4"/>
    <property type="match status" value="1"/>
</dbReference>
<dbReference type="PROSITE" id="PS00233">
    <property type="entry name" value="CHIT_BIND_RR_1"/>
    <property type="match status" value="1"/>
</dbReference>
<keyword evidence="6" id="KW-1185">Reference proteome</keyword>
<reference evidence="5" key="1">
    <citation type="journal article" date="2023" name="Insect Mol. Biol.">
        <title>Genome sequencing provides insights into the evolution of gene families encoding plant cell wall-degrading enzymes in longhorned beetles.</title>
        <authorList>
            <person name="Shin N.R."/>
            <person name="Okamura Y."/>
            <person name="Kirsch R."/>
            <person name="Pauchet Y."/>
        </authorList>
    </citation>
    <scope>NUCLEOTIDE SEQUENCE</scope>
    <source>
        <strain evidence="5">AMC_N1</strain>
    </source>
</reference>
<sequence>MISPVIIALSFFALSRAGYIGGGHDGGYEGHLGGYGGGIELHGGYEGGDDGHNEIDVTNFDDVFFYVSIFNALMSTLPQPHPKYQFNYVVHDPHTGDEKQHQEERDGDEVKGSYSLKEADGTTRVVEYKADKHNGFRAVVHKIGEPRQQIEIGHGDLGGGYGGHY</sequence>
<keyword evidence="4" id="KW-0732">Signal</keyword>
<dbReference type="PRINTS" id="PR00947">
    <property type="entry name" value="CUTICLE"/>
</dbReference>
<dbReference type="GO" id="GO:0031012">
    <property type="term" value="C:extracellular matrix"/>
    <property type="evidence" value="ECO:0007669"/>
    <property type="project" value="TreeGrafter"/>
</dbReference>
<accession>A0AAV8XC51</accession>
<dbReference type="PROSITE" id="PS51155">
    <property type="entry name" value="CHIT_BIND_RR_2"/>
    <property type="match status" value="1"/>
</dbReference>
<comment type="caution">
    <text evidence="5">The sequence shown here is derived from an EMBL/GenBank/DDBJ whole genome shotgun (WGS) entry which is preliminary data.</text>
</comment>
<feature type="signal peptide" evidence="4">
    <location>
        <begin position="1"/>
        <end position="17"/>
    </location>
</feature>
<evidence type="ECO:0000256" key="1">
    <source>
        <dbReference type="ARBA" id="ARBA00022460"/>
    </source>
</evidence>
<feature type="region of interest" description="Disordered" evidence="3">
    <location>
        <begin position="93"/>
        <end position="112"/>
    </location>
</feature>
<dbReference type="InterPro" id="IPR031311">
    <property type="entry name" value="CHIT_BIND_RR_consensus"/>
</dbReference>
<dbReference type="InterPro" id="IPR051217">
    <property type="entry name" value="Insect_Cuticle_Struc_Prot"/>
</dbReference>
<dbReference type="EMBL" id="JAPWTK010000797">
    <property type="protein sequence ID" value="KAJ8936040.1"/>
    <property type="molecule type" value="Genomic_DNA"/>
</dbReference>
<evidence type="ECO:0000313" key="6">
    <source>
        <dbReference type="Proteomes" id="UP001162162"/>
    </source>
</evidence>
<keyword evidence="1 2" id="KW-0193">Cuticle</keyword>
<dbReference type="GO" id="GO:0042302">
    <property type="term" value="F:structural constituent of cuticle"/>
    <property type="evidence" value="ECO:0007669"/>
    <property type="project" value="UniProtKB-UniRule"/>
</dbReference>